<feature type="region of interest" description="Disordered" evidence="9">
    <location>
        <begin position="1"/>
        <end position="56"/>
    </location>
</feature>
<comment type="catalytic activity">
    <reaction evidence="8">
        <text>hexadecanoyl-CoA + H2O = S-hexadecanoyl-4'-phosphopantetheine + adenosine 3',5'-bisphosphate + 2 H(+)</text>
        <dbReference type="Rhea" id="RHEA:50032"/>
        <dbReference type="ChEBI" id="CHEBI:15377"/>
        <dbReference type="ChEBI" id="CHEBI:15378"/>
        <dbReference type="ChEBI" id="CHEBI:57379"/>
        <dbReference type="ChEBI" id="CHEBI:58343"/>
        <dbReference type="ChEBI" id="CHEBI:132018"/>
    </reaction>
</comment>
<feature type="active site" evidence="8">
    <location>
        <position position="370"/>
    </location>
</feature>
<evidence type="ECO:0000256" key="4">
    <source>
        <dbReference type="ARBA" id="ARBA00022824"/>
    </source>
</evidence>
<evidence type="ECO:0000256" key="9">
    <source>
        <dbReference type="SAM" id="MobiDB-lite"/>
    </source>
</evidence>
<keyword evidence="12" id="KW-1185">Reference proteome</keyword>
<evidence type="ECO:0000256" key="6">
    <source>
        <dbReference type="ARBA" id="ARBA00023098"/>
    </source>
</evidence>
<keyword evidence="8" id="KW-1208">Phospholipid metabolism</keyword>
<dbReference type="GO" id="GO:0005789">
    <property type="term" value="C:endoplasmic reticulum membrane"/>
    <property type="evidence" value="ECO:0007669"/>
    <property type="project" value="UniProtKB-SubCell"/>
</dbReference>
<dbReference type="InterPro" id="IPR046400">
    <property type="entry name" value="SCS3"/>
</dbReference>
<comment type="similarity">
    <text evidence="8">Belongs to the FIT family. Fungal FIT2B/SCS3 subfamily.</text>
</comment>
<comment type="catalytic activity">
    <reaction evidence="8">
        <text>(5Z,8Z,11Z,14Z)-eicosatetraenoyl-CoA + H2O = S-(5Z,8Z,11Z,14Z-eicosatetraenoyl)-4'-phosphopantetheine + adenosine 3',5'-bisphosphate + 2 H(+)</text>
        <dbReference type="Rhea" id="RHEA:65568"/>
        <dbReference type="ChEBI" id="CHEBI:15377"/>
        <dbReference type="ChEBI" id="CHEBI:15378"/>
        <dbReference type="ChEBI" id="CHEBI:57368"/>
        <dbReference type="ChEBI" id="CHEBI:58343"/>
        <dbReference type="ChEBI" id="CHEBI:156554"/>
    </reaction>
</comment>
<comment type="function">
    <text evidence="8">Fatty acyl-coenzyme A (CoA) diphosphatase that hydrolyzes fatty acyl-CoA to yield acyl-4'-phosphopantetheine and adenosine 3',5'-bisphosphate. Preferentially hydrolyzes unsaturated long-chain acyl-CoA substrates in the endoplasmic reticulum (ER) lumen. This catalytic activity is required for maintaining ER structure and for lipid droplets (LDs) biogenesis, which are lipid storage organelles involved in maintaining lipid and energy homeostasis. May directly bind to diacylglycerol (DAGs) and triacylglycerol, which is also important for LD biogenesis. May support directional budding of nacent LDs from the ER into the cytosol by reducing DAG levels at sites of LD formation. May play a role in the regulation of cell morphology and cytoskeletal organization. Involved in phospholipid biosynthesis.</text>
</comment>
<reference evidence="11 12" key="1">
    <citation type="submission" date="2024-02" db="EMBL/GenBank/DDBJ databases">
        <title>De novo assembly and annotation of 12 fungi associated with fruit tree decline syndrome in Ontario, Canada.</title>
        <authorList>
            <person name="Sulman M."/>
            <person name="Ellouze W."/>
            <person name="Ilyukhin E."/>
        </authorList>
    </citation>
    <scope>NUCLEOTIDE SEQUENCE [LARGE SCALE GENOMIC DNA]</scope>
    <source>
        <strain evidence="11 12">M11/M66-122</strain>
    </source>
</reference>
<evidence type="ECO:0000313" key="11">
    <source>
        <dbReference type="EMBL" id="KAK7745618.1"/>
    </source>
</evidence>
<evidence type="ECO:0000256" key="7">
    <source>
        <dbReference type="ARBA" id="ARBA00023136"/>
    </source>
</evidence>
<dbReference type="InterPro" id="IPR019388">
    <property type="entry name" value="FIT"/>
</dbReference>
<keyword evidence="7 8" id="KW-0472">Membrane</keyword>
<gene>
    <name evidence="8" type="primary">SCS3</name>
    <name evidence="8" type="synonym">FIT2B</name>
    <name evidence="11" type="ORF">SLS62_009726</name>
</gene>
<keyword evidence="3 8" id="KW-0378">Hydrolase</keyword>
<dbReference type="GO" id="GO:0010945">
    <property type="term" value="F:coenzyme A diphosphatase activity"/>
    <property type="evidence" value="ECO:0007669"/>
    <property type="project" value="InterPro"/>
</dbReference>
<accession>A0AAN9UDG8</accession>
<proteinExistence type="inferred from homology"/>
<evidence type="ECO:0000256" key="1">
    <source>
        <dbReference type="ARBA" id="ARBA00004477"/>
    </source>
</evidence>
<dbReference type="Pfam" id="PF10261">
    <property type="entry name" value="FIT"/>
    <property type="match status" value="1"/>
</dbReference>
<comment type="catalytic activity">
    <reaction evidence="8">
        <text>an acyl-CoA + H2O = an acyl-4'-phosphopantetheine + adenosine 3',5'-bisphosphate + 2 H(+)</text>
        <dbReference type="Rhea" id="RHEA:50044"/>
        <dbReference type="ChEBI" id="CHEBI:15377"/>
        <dbReference type="ChEBI" id="CHEBI:15378"/>
        <dbReference type="ChEBI" id="CHEBI:58342"/>
        <dbReference type="ChEBI" id="CHEBI:58343"/>
        <dbReference type="ChEBI" id="CHEBI:132023"/>
    </reaction>
</comment>
<dbReference type="GO" id="GO:0008654">
    <property type="term" value="P:phospholipid biosynthetic process"/>
    <property type="evidence" value="ECO:0007669"/>
    <property type="project" value="UniProtKB-KW"/>
</dbReference>
<dbReference type="HAMAP" id="MF_03231">
    <property type="entry name" value="SCS3"/>
    <property type="match status" value="1"/>
</dbReference>
<dbReference type="AlphaFoldDB" id="A0AAN9UDG8"/>
<comment type="subcellular location">
    <subcellularLocation>
        <location evidence="1 8">Endoplasmic reticulum membrane</location>
        <topology evidence="1 8">Multi-pass membrane protein</topology>
    </subcellularLocation>
</comment>
<feature type="active site" evidence="8">
    <location>
        <position position="251"/>
    </location>
</feature>
<feature type="transmembrane region" description="Helical" evidence="10">
    <location>
        <begin position="124"/>
        <end position="149"/>
    </location>
</feature>
<keyword evidence="8" id="KW-0444">Lipid biosynthesis</keyword>
<comment type="caution">
    <text evidence="11">The sequence shown here is derived from an EMBL/GenBank/DDBJ whole genome shotgun (WGS) entry which is preliminary data.</text>
</comment>
<organism evidence="11 12">
    <name type="scientific">Diatrype stigma</name>
    <dbReference type="NCBI Taxonomy" id="117547"/>
    <lineage>
        <taxon>Eukaryota</taxon>
        <taxon>Fungi</taxon>
        <taxon>Dikarya</taxon>
        <taxon>Ascomycota</taxon>
        <taxon>Pezizomycotina</taxon>
        <taxon>Sordariomycetes</taxon>
        <taxon>Xylariomycetidae</taxon>
        <taxon>Xylariales</taxon>
        <taxon>Diatrypaceae</taxon>
        <taxon>Diatrype</taxon>
    </lineage>
</organism>
<dbReference type="PANTHER" id="PTHR23129">
    <property type="entry name" value="ACYL-COENZYME A DIPHOSPHATASE FITM2"/>
    <property type="match status" value="1"/>
</dbReference>
<dbReference type="PANTHER" id="PTHR23129:SF0">
    <property type="entry name" value="ACYL-COENZYME A DIPHOSPHATASE FITM2"/>
    <property type="match status" value="1"/>
</dbReference>
<protein>
    <recommendedName>
        <fullName evidence="8">Acyl-coenzyme A diphosphatase SCS3</fullName>
        <ecNumber evidence="8">3.6.1.-</ecNumber>
    </recommendedName>
    <alternativeName>
        <fullName evidence="8">FIT family protein SCS3</fullName>
    </alternativeName>
</protein>
<evidence type="ECO:0000256" key="10">
    <source>
        <dbReference type="SAM" id="Phobius"/>
    </source>
</evidence>
<keyword evidence="4 8" id="KW-0256">Endoplasmic reticulum</keyword>
<evidence type="ECO:0000256" key="8">
    <source>
        <dbReference type="HAMAP-Rule" id="MF_03231"/>
    </source>
</evidence>
<evidence type="ECO:0000256" key="2">
    <source>
        <dbReference type="ARBA" id="ARBA00022692"/>
    </source>
</evidence>
<dbReference type="EC" id="3.6.1.-" evidence="8"/>
<evidence type="ECO:0000256" key="5">
    <source>
        <dbReference type="ARBA" id="ARBA00022989"/>
    </source>
</evidence>
<feature type="transmembrane region" description="Helical" evidence="10">
    <location>
        <begin position="170"/>
        <end position="190"/>
    </location>
</feature>
<comment type="catalytic activity">
    <reaction evidence="8">
        <text>(9Z)-octadecenoyl-CoA + H2O = S-(9Z-octadecenoyl)-4'-phosphopantetheine + adenosine 3',5'-bisphosphate + 2 H(+)</text>
        <dbReference type="Rhea" id="RHEA:65564"/>
        <dbReference type="ChEBI" id="CHEBI:15377"/>
        <dbReference type="ChEBI" id="CHEBI:15378"/>
        <dbReference type="ChEBI" id="CHEBI:57387"/>
        <dbReference type="ChEBI" id="CHEBI:58343"/>
        <dbReference type="ChEBI" id="CHEBI:156553"/>
    </reaction>
</comment>
<evidence type="ECO:0000256" key="3">
    <source>
        <dbReference type="ARBA" id="ARBA00022801"/>
    </source>
</evidence>
<evidence type="ECO:0000313" key="12">
    <source>
        <dbReference type="Proteomes" id="UP001320420"/>
    </source>
</evidence>
<keyword evidence="5 8" id="KW-1133">Transmembrane helix</keyword>
<keyword evidence="2 8" id="KW-0812">Transmembrane</keyword>
<feature type="transmembrane region" description="Helical" evidence="10">
    <location>
        <begin position="376"/>
        <end position="392"/>
    </location>
</feature>
<keyword evidence="6" id="KW-0443">Lipid metabolism</keyword>
<dbReference type="Proteomes" id="UP001320420">
    <property type="component" value="Unassembled WGS sequence"/>
</dbReference>
<dbReference type="GO" id="GO:0140042">
    <property type="term" value="P:lipid droplet formation"/>
    <property type="evidence" value="ECO:0007669"/>
    <property type="project" value="UniProtKB-UniRule"/>
</dbReference>
<feature type="transmembrane region" description="Helical" evidence="10">
    <location>
        <begin position="350"/>
        <end position="370"/>
    </location>
</feature>
<dbReference type="EMBL" id="JAKJXP020000107">
    <property type="protein sequence ID" value="KAK7745618.1"/>
    <property type="molecule type" value="Genomic_DNA"/>
</dbReference>
<name>A0AAN9UDG8_9PEZI</name>
<keyword evidence="8" id="KW-0594">Phospholipid biosynthesis</keyword>
<feature type="compositionally biased region" description="Low complexity" evidence="9">
    <location>
        <begin position="17"/>
        <end position="51"/>
    </location>
</feature>
<sequence>MSDDAYAVRSRPGKMAGSSSSSGSNGYSPSSPSFSYSPGAGTGTGTRASSRNPPHLPTPSERLALVLYPALLAFGTLFSLVSPETRAAPYDAARHAHVQHGPDVPSYFARKDNLFNVLFVKRGWAWITVAFVAFVLSHPSFTTTTASSVSSSSKTKTLGWRKTLRAAARWALVTAWWLLVTQWCFGPPLIDRGFRITGGRCEVALDSVASSSSSDGGRALTGQAHAKDVFTAAACRAAGGRWSGGHDISGHVFLLVLGSFFLLQEVGWVALRGGGIAAALLQGGGGGGGGGNVSNSGHEERCVVMPDGAVKGAGVEAEVEADDIRLREAGEHGDGENDAAADALGLGGKFAMAVVALCLWMLLMTAIYFHTWFEKLTGLLTAAVGIYAVYYVPRFVPNVRAIVGLPGI</sequence>
<feature type="transmembrane region" description="Helical" evidence="10">
    <location>
        <begin position="63"/>
        <end position="81"/>
    </location>
</feature>